<name>A0AAF0UG99_SOLVR</name>
<reference evidence="1" key="1">
    <citation type="submission" date="2023-08" db="EMBL/GenBank/DDBJ databases">
        <title>A de novo genome assembly of Solanum verrucosum Schlechtendal, a Mexican diploid species geographically isolated from the other diploid A-genome species in potato relatives.</title>
        <authorList>
            <person name="Hosaka K."/>
        </authorList>
    </citation>
    <scope>NUCLEOTIDE SEQUENCE</scope>
    <source>
        <tissue evidence="1">Young leaves</tissue>
    </source>
</reference>
<accession>A0AAF0UG99</accession>
<feature type="non-terminal residue" evidence="1">
    <location>
        <position position="1"/>
    </location>
</feature>
<gene>
    <name evidence="1" type="ORF">MTR67_038653</name>
</gene>
<organism evidence="1 2">
    <name type="scientific">Solanum verrucosum</name>
    <dbReference type="NCBI Taxonomy" id="315347"/>
    <lineage>
        <taxon>Eukaryota</taxon>
        <taxon>Viridiplantae</taxon>
        <taxon>Streptophyta</taxon>
        <taxon>Embryophyta</taxon>
        <taxon>Tracheophyta</taxon>
        <taxon>Spermatophyta</taxon>
        <taxon>Magnoliopsida</taxon>
        <taxon>eudicotyledons</taxon>
        <taxon>Gunneridae</taxon>
        <taxon>Pentapetalae</taxon>
        <taxon>asterids</taxon>
        <taxon>lamiids</taxon>
        <taxon>Solanales</taxon>
        <taxon>Solanaceae</taxon>
        <taxon>Solanoideae</taxon>
        <taxon>Solaneae</taxon>
        <taxon>Solanum</taxon>
    </lineage>
</organism>
<dbReference type="Proteomes" id="UP001234989">
    <property type="component" value="Chromosome 9"/>
</dbReference>
<evidence type="ECO:0008006" key="3">
    <source>
        <dbReference type="Google" id="ProtNLM"/>
    </source>
</evidence>
<protein>
    <recommendedName>
        <fullName evidence="3">Reverse transcriptase RNase H-like domain-containing protein</fullName>
    </recommendedName>
</protein>
<sequence length="86" mass="10086">VFTDHKSLQYVCSQKELKLRQRRLSMGSTTHFEEDKKELAKDVHRLARLGVRLMDSIERGVVVMNWAESSLVLEVKDKQDQHHILL</sequence>
<proteinExistence type="predicted"/>
<dbReference type="EMBL" id="CP133620">
    <property type="protein sequence ID" value="WMV45268.1"/>
    <property type="molecule type" value="Genomic_DNA"/>
</dbReference>
<keyword evidence="2" id="KW-1185">Reference proteome</keyword>
<dbReference type="AlphaFoldDB" id="A0AAF0UG99"/>
<evidence type="ECO:0000313" key="2">
    <source>
        <dbReference type="Proteomes" id="UP001234989"/>
    </source>
</evidence>
<evidence type="ECO:0000313" key="1">
    <source>
        <dbReference type="EMBL" id="WMV45268.1"/>
    </source>
</evidence>